<dbReference type="Proteomes" id="UP000075324">
    <property type="component" value="Unassembled WGS sequence"/>
</dbReference>
<evidence type="ECO:0000313" key="1">
    <source>
        <dbReference type="EMBL" id="KYD27490.1"/>
    </source>
</evidence>
<dbReference type="AlphaFoldDB" id="A0A150MSK1"/>
<reference evidence="1 2" key="1">
    <citation type="submission" date="2016-01" db="EMBL/GenBank/DDBJ databases">
        <title>Draft Genome Sequences of Seven Thermophilic Sporeformers Isolated from Foods.</title>
        <authorList>
            <person name="Berendsen E.M."/>
            <person name="Wells-Bennik M.H."/>
            <person name="Krawcyk A.O."/>
            <person name="De Jong A."/>
            <person name="Holsappel S."/>
            <person name="Eijlander R.T."/>
            <person name="Kuipers O.P."/>
        </authorList>
    </citation>
    <scope>NUCLEOTIDE SEQUENCE [LARGE SCALE GENOMIC DNA]</scope>
    <source>
        <strain evidence="1 2">B4110</strain>
    </source>
</reference>
<protein>
    <submittedName>
        <fullName evidence="1">Uncharacterized protein</fullName>
    </submittedName>
</protein>
<organism evidence="1 2">
    <name type="scientific">Parageobacillus toebii</name>
    <dbReference type="NCBI Taxonomy" id="153151"/>
    <lineage>
        <taxon>Bacteria</taxon>
        <taxon>Bacillati</taxon>
        <taxon>Bacillota</taxon>
        <taxon>Bacilli</taxon>
        <taxon>Bacillales</taxon>
        <taxon>Anoxybacillaceae</taxon>
        <taxon>Parageobacillus</taxon>
    </lineage>
</organism>
<evidence type="ECO:0000313" key="2">
    <source>
        <dbReference type="Proteomes" id="UP000075324"/>
    </source>
</evidence>
<dbReference type="PATRIC" id="fig|153151.4.peg.365"/>
<dbReference type="EMBL" id="LQYW01000100">
    <property type="protein sequence ID" value="KYD27490.1"/>
    <property type="molecule type" value="Genomic_DNA"/>
</dbReference>
<dbReference type="RefSeq" id="WP_062678573.1">
    <property type="nucleotide sequence ID" value="NZ_JARTKR010000089.1"/>
</dbReference>
<proteinExistence type="predicted"/>
<gene>
    <name evidence="1" type="ORF">B4110_3757</name>
</gene>
<name>A0A150MSK1_9BACL</name>
<comment type="caution">
    <text evidence="1">The sequence shown here is derived from an EMBL/GenBank/DDBJ whole genome shotgun (WGS) entry which is preliminary data.</text>
</comment>
<accession>A0A150MSK1</accession>
<sequence>MFENKLADENAVKQYDEVLKSIDSLTEDEAKTVLKQIYMRLDIVKNGNKEYKSEQCVKDLISQFKDFVRIEKIKKENNK</sequence>